<evidence type="ECO:0000313" key="2">
    <source>
        <dbReference type="Proteomes" id="UP000032068"/>
    </source>
</evidence>
<accession>A0A0D0KG56</accession>
<reference evidence="1 2" key="1">
    <citation type="submission" date="2014-12" db="EMBL/GenBank/DDBJ databases">
        <title>16Stimator: statistical estimation of ribosomal gene copy numbers from draft genome assemblies.</title>
        <authorList>
            <person name="Perisin M.A."/>
            <person name="Vetter M."/>
            <person name="Gilbert J.A."/>
            <person name="Bergelson J."/>
        </authorList>
    </citation>
    <scope>NUCLEOTIDE SEQUENCE [LARGE SCALE GENOMIC DNA]</scope>
    <source>
        <strain evidence="1 2">MEJ086</strain>
    </source>
</reference>
<dbReference type="Proteomes" id="UP000032068">
    <property type="component" value="Unassembled WGS sequence"/>
</dbReference>
<protein>
    <submittedName>
        <fullName evidence="1">Uncharacterized protein</fullName>
    </submittedName>
</protein>
<organism evidence="1 2">
    <name type="scientific">Pseudomonas fulva</name>
    <dbReference type="NCBI Taxonomy" id="47880"/>
    <lineage>
        <taxon>Bacteria</taxon>
        <taxon>Pseudomonadati</taxon>
        <taxon>Pseudomonadota</taxon>
        <taxon>Gammaproteobacteria</taxon>
        <taxon>Pseudomonadales</taxon>
        <taxon>Pseudomonadaceae</taxon>
        <taxon>Pseudomonas</taxon>
    </lineage>
</organism>
<evidence type="ECO:0000313" key="1">
    <source>
        <dbReference type="EMBL" id="KIP98312.1"/>
    </source>
</evidence>
<dbReference type="AlphaFoldDB" id="A0A0D0KG56"/>
<name>A0A0D0KG56_9PSED</name>
<dbReference type="EMBL" id="JXQW01000043">
    <property type="protein sequence ID" value="KIP98312.1"/>
    <property type="molecule type" value="Genomic_DNA"/>
</dbReference>
<sequence>MSIRYLVKQLKPKERLLQVMLLILRHVTLKQPFGLCIALMYSLKVIQGRAITRLLALLS</sequence>
<gene>
    <name evidence="1" type="ORF">RU08_16835</name>
</gene>
<comment type="caution">
    <text evidence="1">The sequence shown here is derived from an EMBL/GenBank/DDBJ whole genome shotgun (WGS) entry which is preliminary data.</text>
</comment>
<proteinExistence type="predicted"/>